<dbReference type="GO" id="GO:0005886">
    <property type="term" value="C:plasma membrane"/>
    <property type="evidence" value="ECO:0000318"/>
    <property type="project" value="GO_Central"/>
</dbReference>
<dbReference type="InterPro" id="IPR013783">
    <property type="entry name" value="Ig-like_fold"/>
</dbReference>
<evidence type="ECO:0000256" key="1">
    <source>
        <dbReference type="ARBA" id="ARBA00004251"/>
    </source>
</evidence>
<dbReference type="PANTHER" id="PTHR20859">
    <property type="entry name" value="INTERFERON/INTERLEUKIN RECEPTOR"/>
    <property type="match status" value="1"/>
</dbReference>
<reference evidence="19" key="2">
    <citation type="submission" date="2025-08" db="UniProtKB">
        <authorList>
            <consortium name="Ensembl"/>
        </authorList>
    </citation>
    <scope>IDENTIFICATION</scope>
</reference>
<dbReference type="Proteomes" id="UP000002280">
    <property type="component" value="Chromosome 4"/>
</dbReference>
<evidence type="ECO:0000256" key="14">
    <source>
        <dbReference type="ARBA" id="ARBA00055421"/>
    </source>
</evidence>
<evidence type="ECO:0000256" key="5">
    <source>
        <dbReference type="ARBA" id="ARBA00022692"/>
    </source>
</evidence>
<keyword evidence="6" id="KW-0732">Signal</keyword>
<evidence type="ECO:0000256" key="8">
    <source>
        <dbReference type="ARBA" id="ARBA00022843"/>
    </source>
</evidence>
<feature type="region of interest" description="Disordered" evidence="16">
    <location>
        <begin position="43"/>
        <end position="74"/>
    </location>
</feature>
<dbReference type="GO" id="GO:0004896">
    <property type="term" value="F:cytokine receptor activity"/>
    <property type="evidence" value="ECO:0000318"/>
    <property type="project" value="GO_Central"/>
</dbReference>
<evidence type="ECO:0000256" key="3">
    <source>
        <dbReference type="ARBA" id="ARBA00022475"/>
    </source>
</evidence>
<dbReference type="FunFam" id="2.60.40.10:FF:000348">
    <property type="entry name" value="Interleukin 20 receptor subunit alpha"/>
    <property type="match status" value="1"/>
</dbReference>
<keyword evidence="13" id="KW-0325">Glycoprotein</keyword>
<dbReference type="GeneTree" id="ENSGT00940000161366"/>
<evidence type="ECO:0000256" key="6">
    <source>
        <dbReference type="ARBA" id="ARBA00022729"/>
    </source>
</evidence>
<dbReference type="HOGENOM" id="CLU_033634_0_0_1"/>
<evidence type="ECO:0000256" key="9">
    <source>
        <dbReference type="ARBA" id="ARBA00022989"/>
    </source>
</evidence>
<evidence type="ECO:0000256" key="4">
    <source>
        <dbReference type="ARBA" id="ARBA00022553"/>
    </source>
</evidence>
<feature type="compositionally biased region" description="Basic and acidic residues" evidence="16">
    <location>
        <begin position="43"/>
        <end position="57"/>
    </location>
</feature>
<evidence type="ECO:0000313" key="20">
    <source>
        <dbReference type="Proteomes" id="UP000002280"/>
    </source>
</evidence>
<keyword evidence="10 17" id="KW-0472">Membrane</keyword>
<evidence type="ECO:0000259" key="18">
    <source>
        <dbReference type="Pfam" id="PF01108"/>
    </source>
</evidence>
<keyword evidence="7" id="KW-0677">Repeat</keyword>
<dbReference type="InterPro" id="IPR003961">
    <property type="entry name" value="FN3_dom"/>
</dbReference>
<dbReference type="InterPro" id="IPR036116">
    <property type="entry name" value="FN3_sf"/>
</dbReference>
<evidence type="ECO:0000256" key="7">
    <source>
        <dbReference type="ARBA" id="ARBA00022737"/>
    </source>
</evidence>
<feature type="domain" description="Fibronectin type-III" evidence="18">
    <location>
        <begin position="84"/>
        <end position="183"/>
    </location>
</feature>
<reference evidence="19" key="3">
    <citation type="submission" date="2025-09" db="UniProtKB">
        <authorList>
            <consortium name="Ensembl"/>
        </authorList>
    </citation>
    <scope>IDENTIFICATION</scope>
</reference>
<comment type="similarity">
    <text evidence="2">Belongs to the type II cytokine receptor family.</text>
</comment>
<dbReference type="FunCoup" id="F7G154">
    <property type="interactions" value="332"/>
</dbReference>
<dbReference type="AlphaFoldDB" id="F7G154"/>
<dbReference type="Gene3D" id="2.60.40.10">
    <property type="entry name" value="Immunoglobulins"/>
    <property type="match status" value="2"/>
</dbReference>
<dbReference type="Bgee" id="ENSMODG00000013049">
    <property type="expression patterns" value="Expressed in placenta and 6 other cell types or tissues"/>
</dbReference>
<feature type="compositionally biased region" description="Polar residues" evidence="16">
    <location>
        <begin position="483"/>
        <end position="511"/>
    </location>
</feature>
<evidence type="ECO:0000256" key="2">
    <source>
        <dbReference type="ARBA" id="ARBA00005399"/>
    </source>
</evidence>
<feature type="region of interest" description="Disordered" evidence="16">
    <location>
        <begin position="440"/>
        <end position="514"/>
    </location>
</feature>
<keyword evidence="9 17" id="KW-1133">Transmembrane helix</keyword>
<keyword evidence="3" id="KW-1003">Cell membrane</keyword>
<evidence type="ECO:0000256" key="12">
    <source>
        <dbReference type="ARBA" id="ARBA00023170"/>
    </source>
</evidence>
<dbReference type="eggNOG" id="ENOG502S4IS">
    <property type="taxonomic scope" value="Eukaryota"/>
</dbReference>
<sequence length="633" mass="71505">MAPPSPNGPALLLLPSSSLRPGVEQTAWAPRFPQPPEHTVRVEWRREEEDRREERRLERGKRSKGRRGEAPLTPLPGDPMKWLLVFLIISIPNVYNAEESPKLLQNLRFHSSNFENILKWDSIQGSPPDTVYNVQYKRYGDPKWKNKDECQNITETSCNLTYETRDTDEQYFAKVTASSRGQRNIQEWRQTPRFSACRDTLIKPPLVTCIPNVRSVRLVVHPSPTALWTSDGHSQTLEEIFPDLFYRLQLHVNHTYQMHLEGKKKEYEFFGLAPDTEYQGVTTISIPTPFKESPPYTCRVRTLADRTWIYSFSGVSLFTMGFLVAVLCYLSYRYVKKPPKQPNSLDVQRVLTFQPLRFIQEHILVPAIDFSSSGGLVPPIQYSQVKVPGPREALGAPLPSGLPEITYLGQSEIPIPILLAHQALPPPSYAPQTILDVGPPSYAPQVVPETKPPTYAPQTLSDPWPPSYGACMEGSGEEISPHQDLNGTKGQPQPNQTRTGPNSQTEELQQNSRREEFFHQPPGLRKEQLPSRVLPLVHPTGPLESVAPGYLSNQISLLSSVQVEDQPFSLPSTPSLLFQPREEMGEAWSLLDSVVCPKDELSPPGPERSCLAQASPEFDRLFRDLDLTVQWEP</sequence>
<evidence type="ECO:0000313" key="19">
    <source>
        <dbReference type="Ensembl" id="ENSMODP00000016329.2"/>
    </source>
</evidence>
<proteinExistence type="inferred from homology"/>
<gene>
    <name evidence="19" type="primary">IL22RA1</name>
</gene>
<dbReference type="SUPFAM" id="SSF49265">
    <property type="entry name" value="Fibronectin type III"/>
    <property type="match status" value="2"/>
</dbReference>
<keyword evidence="4" id="KW-0597">Phosphoprotein</keyword>
<evidence type="ECO:0000256" key="11">
    <source>
        <dbReference type="ARBA" id="ARBA00023157"/>
    </source>
</evidence>
<name>F7G154_MONDO</name>
<evidence type="ECO:0000256" key="10">
    <source>
        <dbReference type="ARBA" id="ARBA00023136"/>
    </source>
</evidence>
<evidence type="ECO:0000256" key="13">
    <source>
        <dbReference type="ARBA" id="ARBA00023180"/>
    </source>
</evidence>
<keyword evidence="5 17" id="KW-0812">Transmembrane</keyword>
<accession>F7G154</accession>
<feature type="transmembrane region" description="Helical" evidence="17">
    <location>
        <begin position="308"/>
        <end position="332"/>
    </location>
</feature>
<dbReference type="PANTHER" id="PTHR20859:SF53">
    <property type="entry name" value="INTERLEUKIN-22 RECEPTOR SUBUNIT ALPHA-1"/>
    <property type="match status" value="1"/>
</dbReference>
<comment type="function">
    <text evidence="14">Component of the receptor for IL20, IL22 and IL24. Component of IL22 receptor formed by IL22RA1 and IL10RB enabling IL22 signaling via JAK/STAT pathways. IL22 also induces activation of MAPK1/MAPK3 and Akt kinases pathways. Component of one of the receptor for IL20 and IL24 formed by IL22RA1 and IL20RB also signaling through STATs activation. Mediates IL24 antiangiogenic activity as well as IL24 inhibitory effect on endothelial cell tube formation and differentiation.</text>
</comment>
<keyword evidence="12" id="KW-0675">Receptor</keyword>
<protein>
    <recommendedName>
        <fullName evidence="15">Interleukin-22 receptor subunit alpha-1</fullName>
    </recommendedName>
</protein>
<reference evidence="19 20" key="1">
    <citation type="journal article" date="2007" name="Nature">
        <title>Genome of the marsupial Monodelphis domestica reveals innovation in non-coding sequences.</title>
        <authorList>
            <person name="Mikkelsen T.S."/>
            <person name="Wakefield M.J."/>
            <person name="Aken B."/>
            <person name="Amemiya C.T."/>
            <person name="Chang J.L."/>
            <person name="Duke S."/>
            <person name="Garber M."/>
            <person name="Gentles A.J."/>
            <person name="Goodstadt L."/>
            <person name="Heger A."/>
            <person name="Jurka J."/>
            <person name="Kamal M."/>
            <person name="Mauceli E."/>
            <person name="Searle S.M."/>
            <person name="Sharpe T."/>
            <person name="Baker M.L."/>
            <person name="Batzer M.A."/>
            <person name="Benos P.V."/>
            <person name="Belov K."/>
            <person name="Clamp M."/>
            <person name="Cook A."/>
            <person name="Cuff J."/>
            <person name="Das R."/>
            <person name="Davidow L."/>
            <person name="Deakin J.E."/>
            <person name="Fazzari M.J."/>
            <person name="Glass J.L."/>
            <person name="Grabherr M."/>
            <person name="Greally J.M."/>
            <person name="Gu W."/>
            <person name="Hore T.A."/>
            <person name="Huttley G.A."/>
            <person name="Kleber M."/>
            <person name="Jirtle R.L."/>
            <person name="Koina E."/>
            <person name="Lee J.T."/>
            <person name="Mahony S."/>
            <person name="Marra M.A."/>
            <person name="Miller R.D."/>
            <person name="Nicholls R.D."/>
            <person name="Oda M."/>
            <person name="Papenfuss A.T."/>
            <person name="Parra Z.E."/>
            <person name="Pollock D.D."/>
            <person name="Ray D.A."/>
            <person name="Schein J.E."/>
            <person name="Speed T.P."/>
            <person name="Thompson K."/>
            <person name="VandeBerg J.L."/>
            <person name="Wade C.M."/>
            <person name="Walker J.A."/>
            <person name="Waters P.D."/>
            <person name="Webber C."/>
            <person name="Weidman J.R."/>
            <person name="Xie X."/>
            <person name="Zody M.C."/>
            <person name="Baldwin J."/>
            <person name="Abdouelleil A."/>
            <person name="Abdulkadir J."/>
            <person name="Abebe A."/>
            <person name="Abera B."/>
            <person name="Abreu J."/>
            <person name="Acer S.C."/>
            <person name="Aftuck L."/>
            <person name="Alexander A."/>
            <person name="An P."/>
            <person name="Anderson E."/>
            <person name="Anderson S."/>
            <person name="Arachi H."/>
            <person name="Azer M."/>
            <person name="Bachantsang P."/>
            <person name="Barry A."/>
            <person name="Bayul T."/>
            <person name="Berlin A."/>
            <person name="Bessette D."/>
            <person name="Bloom T."/>
            <person name="Bloom T."/>
            <person name="Boguslavskiy L."/>
            <person name="Bonnet C."/>
            <person name="Boukhgalter B."/>
            <person name="Bourzgui I."/>
            <person name="Brown A."/>
            <person name="Cahill P."/>
            <person name="Channer S."/>
            <person name="Cheshatsang Y."/>
            <person name="Chuda L."/>
            <person name="Citroen M."/>
            <person name="Collymore A."/>
            <person name="Cooke P."/>
            <person name="Costello M."/>
            <person name="D'Aco K."/>
            <person name="Daza R."/>
            <person name="De Haan G."/>
            <person name="DeGray S."/>
            <person name="DeMaso C."/>
            <person name="Dhargay N."/>
            <person name="Dooley K."/>
            <person name="Dooley E."/>
            <person name="Doricent M."/>
            <person name="Dorje P."/>
            <person name="Dorjee K."/>
            <person name="Dupes A."/>
            <person name="Elong R."/>
            <person name="Falk J."/>
            <person name="Farina A."/>
            <person name="Faro S."/>
            <person name="Ferguson D."/>
            <person name="Fisher S."/>
            <person name="Foley C.D."/>
            <person name="Franke A."/>
            <person name="Friedrich D."/>
            <person name="Gadbois L."/>
            <person name="Gearin G."/>
            <person name="Gearin C.R."/>
            <person name="Giannoukos G."/>
            <person name="Goode T."/>
            <person name="Graham J."/>
            <person name="Grandbois E."/>
            <person name="Grewal S."/>
            <person name="Gyaltsen K."/>
            <person name="Hafez N."/>
            <person name="Hagos B."/>
            <person name="Hall J."/>
            <person name="Henson C."/>
            <person name="Hollinger A."/>
            <person name="Honan T."/>
            <person name="Huard M.D."/>
            <person name="Hughes L."/>
            <person name="Hurhula B."/>
            <person name="Husby M.E."/>
            <person name="Kamat A."/>
            <person name="Kanga B."/>
            <person name="Kashin S."/>
            <person name="Khazanovich D."/>
            <person name="Kisner P."/>
            <person name="Lance K."/>
            <person name="Lara M."/>
            <person name="Lee W."/>
            <person name="Lennon N."/>
            <person name="Letendre F."/>
            <person name="LeVine R."/>
            <person name="Lipovsky A."/>
            <person name="Liu X."/>
            <person name="Liu J."/>
            <person name="Liu S."/>
            <person name="Lokyitsang T."/>
            <person name="Lokyitsang Y."/>
            <person name="Lubonja R."/>
            <person name="Lui A."/>
            <person name="MacDonald P."/>
            <person name="Magnisalis V."/>
            <person name="Maru K."/>
            <person name="Matthews C."/>
            <person name="McCusker W."/>
            <person name="McDonough S."/>
            <person name="Mehta T."/>
            <person name="Meldrim J."/>
            <person name="Meneus L."/>
            <person name="Mihai O."/>
            <person name="Mihalev A."/>
            <person name="Mihova T."/>
            <person name="Mittelman R."/>
            <person name="Mlenga V."/>
            <person name="Montmayeur A."/>
            <person name="Mulrain L."/>
            <person name="Navidi A."/>
            <person name="Naylor J."/>
            <person name="Negash T."/>
            <person name="Nguyen T."/>
            <person name="Nguyen N."/>
            <person name="Nicol R."/>
            <person name="Norbu C."/>
            <person name="Norbu N."/>
            <person name="Novod N."/>
            <person name="O'Neill B."/>
            <person name="Osman S."/>
            <person name="Markiewicz E."/>
            <person name="Oyono O.L."/>
            <person name="Patti C."/>
            <person name="Phunkhang P."/>
            <person name="Pierre F."/>
            <person name="Priest M."/>
            <person name="Raghuraman S."/>
            <person name="Rege F."/>
            <person name="Reyes R."/>
            <person name="Rise C."/>
            <person name="Rogov P."/>
            <person name="Ross K."/>
            <person name="Ryan E."/>
            <person name="Settipalli S."/>
            <person name="Shea T."/>
            <person name="Sherpa N."/>
            <person name="Shi L."/>
            <person name="Shih D."/>
            <person name="Sparrow T."/>
            <person name="Spaulding J."/>
            <person name="Stalker J."/>
            <person name="Stange-Thomann N."/>
            <person name="Stavropoulos S."/>
            <person name="Stone C."/>
            <person name="Strader C."/>
            <person name="Tesfaye S."/>
            <person name="Thomson T."/>
            <person name="Thoulutsang Y."/>
            <person name="Thoulutsang D."/>
            <person name="Topham K."/>
            <person name="Topping I."/>
            <person name="Tsamla T."/>
            <person name="Vassiliev H."/>
            <person name="Vo A."/>
            <person name="Wangchuk T."/>
            <person name="Wangdi T."/>
            <person name="Weiand M."/>
            <person name="Wilkinson J."/>
            <person name="Wilson A."/>
            <person name="Yadav S."/>
            <person name="Young G."/>
            <person name="Yu Q."/>
            <person name="Zembek L."/>
            <person name="Zhong D."/>
            <person name="Zimmer A."/>
            <person name="Zwirko Z."/>
            <person name="Jaffe D.B."/>
            <person name="Alvarez P."/>
            <person name="Brockman W."/>
            <person name="Butler J."/>
            <person name="Chin C."/>
            <person name="Gnerre S."/>
            <person name="MacCallum I."/>
            <person name="Graves J.A."/>
            <person name="Ponting C.P."/>
            <person name="Breen M."/>
            <person name="Samollow P.B."/>
            <person name="Lander E.S."/>
            <person name="Lindblad-Toh K."/>
        </authorList>
    </citation>
    <scope>NUCLEOTIDE SEQUENCE [LARGE SCALE GENOMIC DNA]</scope>
</reference>
<organism evidence="19 20">
    <name type="scientific">Monodelphis domestica</name>
    <name type="common">Gray short-tailed opossum</name>
    <dbReference type="NCBI Taxonomy" id="13616"/>
    <lineage>
        <taxon>Eukaryota</taxon>
        <taxon>Metazoa</taxon>
        <taxon>Chordata</taxon>
        <taxon>Craniata</taxon>
        <taxon>Vertebrata</taxon>
        <taxon>Euteleostomi</taxon>
        <taxon>Mammalia</taxon>
        <taxon>Metatheria</taxon>
        <taxon>Didelphimorphia</taxon>
        <taxon>Didelphidae</taxon>
        <taxon>Monodelphis</taxon>
    </lineage>
</organism>
<dbReference type="FunFam" id="2.60.40.10:FF:001465">
    <property type="entry name" value="Interleukin-22 receptor subunit alpha-1"/>
    <property type="match status" value="1"/>
</dbReference>
<dbReference type="Pfam" id="PF01108">
    <property type="entry name" value="Tissue_fac"/>
    <property type="match status" value="1"/>
</dbReference>
<comment type="subcellular location">
    <subcellularLocation>
        <location evidence="1">Cell membrane</location>
        <topology evidence="1">Single-pass type I membrane protein</topology>
    </subcellularLocation>
</comment>
<dbReference type="GO" id="GO:0019221">
    <property type="term" value="P:cytokine-mediated signaling pathway"/>
    <property type="evidence" value="ECO:0000318"/>
    <property type="project" value="GO_Central"/>
</dbReference>
<dbReference type="InterPro" id="IPR050650">
    <property type="entry name" value="Type-II_Cytokine-TF_Rcpt"/>
</dbReference>
<keyword evidence="11" id="KW-1015">Disulfide bond</keyword>
<keyword evidence="8" id="KW-0832">Ubl conjugation</keyword>
<dbReference type="OMA" id="WLAKEGC"/>
<keyword evidence="20" id="KW-1185">Reference proteome</keyword>
<evidence type="ECO:0000256" key="17">
    <source>
        <dbReference type="SAM" id="Phobius"/>
    </source>
</evidence>
<dbReference type="STRING" id="13616.ENSMODP00000016329"/>
<dbReference type="Ensembl" id="ENSMODT00000016630.3">
    <property type="protein sequence ID" value="ENSMODP00000016329.2"/>
    <property type="gene ID" value="ENSMODG00000013049.3"/>
</dbReference>
<evidence type="ECO:0000256" key="15">
    <source>
        <dbReference type="ARBA" id="ARBA00071143"/>
    </source>
</evidence>
<dbReference type="InParanoid" id="F7G154"/>
<evidence type="ECO:0000256" key="16">
    <source>
        <dbReference type="SAM" id="MobiDB-lite"/>
    </source>
</evidence>